<proteinExistence type="predicted"/>
<sequence length="153" mass="17433">MNRWTPRVTVASVIERAGCYLMVEELSRNSSGGPRTLFNQPAGHLEPGETLVEAAEREIREESAWRVGLTDYLGLYTYHAPDGLVFHSHGFSGMVLAHLGTPLDSAILATHWLTFDELEDLERTGRLRSPLVMRRIRDVRRGRRFPLDVIQEY</sequence>
<dbReference type="Pfam" id="PF00293">
    <property type="entry name" value="NUDIX"/>
    <property type="match status" value="1"/>
</dbReference>
<dbReference type="Gene3D" id="3.90.79.10">
    <property type="entry name" value="Nucleoside Triphosphate Pyrophosphohydrolase"/>
    <property type="match status" value="1"/>
</dbReference>
<dbReference type="InterPro" id="IPR015797">
    <property type="entry name" value="NUDIX_hydrolase-like_dom_sf"/>
</dbReference>
<dbReference type="InterPro" id="IPR000086">
    <property type="entry name" value="NUDIX_hydrolase_dom"/>
</dbReference>
<dbReference type="GO" id="GO:0003824">
    <property type="term" value="F:catalytic activity"/>
    <property type="evidence" value="ECO:0007669"/>
    <property type="project" value="UniProtKB-ARBA"/>
</dbReference>
<organism evidence="2 3">
    <name type="scientific">Pistricoccus aurantiacus</name>
    <dbReference type="NCBI Taxonomy" id="1883414"/>
    <lineage>
        <taxon>Bacteria</taxon>
        <taxon>Pseudomonadati</taxon>
        <taxon>Pseudomonadota</taxon>
        <taxon>Gammaproteobacteria</taxon>
        <taxon>Oceanospirillales</taxon>
        <taxon>Halomonadaceae</taxon>
        <taxon>Pistricoccus</taxon>
    </lineage>
</organism>
<dbReference type="Proteomes" id="UP000321272">
    <property type="component" value="Chromosome"/>
</dbReference>
<dbReference type="PROSITE" id="PS51462">
    <property type="entry name" value="NUDIX"/>
    <property type="match status" value="1"/>
</dbReference>
<dbReference type="RefSeq" id="WP_147184486.1">
    <property type="nucleotide sequence ID" value="NZ_CP042382.1"/>
</dbReference>
<dbReference type="PANTHER" id="PTHR43222">
    <property type="entry name" value="NUDIX HYDROLASE 23"/>
    <property type="match status" value="1"/>
</dbReference>
<dbReference type="AlphaFoldDB" id="A0A5B8ST15"/>
<gene>
    <name evidence="2" type="ORF">FGL86_10330</name>
</gene>
<protein>
    <submittedName>
        <fullName evidence="2">NUDIX domain-containing protein</fullName>
    </submittedName>
</protein>
<dbReference type="KEGG" id="paur:FGL86_10330"/>
<dbReference type="EMBL" id="CP042382">
    <property type="protein sequence ID" value="QEA39434.1"/>
    <property type="molecule type" value="Genomic_DNA"/>
</dbReference>
<name>A0A5B8ST15_9GAMM</name>
<evidence type="ECO:0000259" key="1">
    <source>
        <dbReference type="PROSITE" id="PS51462"/>
    </source>
</evidence>
<dbReference type="OrthoDB" id="8594221at2"/>
<feature type="domain" description="Nudix hydrolase" evidence="1">
    <location>
        <begin position="5"/>
        <end position="135"/>
    </location>
</feature>
<evidence type="ECO:0000313" key="3">
    <source>
        <dbReference type="Proteomes" id="UP000321272"/>
    </source>
</evidence>
<dbReference type="SUPFAM" id="SSF55811">
    <property type="entry name" value="Nudix"/>
    <property type="match status" value="1"/>
</dbReference>
<evidence type="ECO:0000313" key="2">
    <source>
        <dbReference type="EMBL" id="QEA39434.1"/>
    </source>
</evidence>
<accession>A0A5B8ST15</accession>
<reference evidence="2 3" key="1">
    <citation type="submission" date="2019-06" db="EMBL/GenBank/DDBJ databases">
        <title>Genome analyses of bacteria isolated from kimchi.</title>
        <authorList>
            <person name="Lee S."/>
            <person name="Ahn S."/>
            <person name="Roh S."/>
        </authorList>
    </citation>
    <scope>NUCLEOTIDE SEQUENCE [LARGE SCALE GENOMIC DNA]</scope>
    <source>
        <strain evidence="2 3">CBA4606</strain>
    </source>
</reference>
<dbReference type="PANTHER" id="PTHR43222:SF11">
    <property type="entry name" value="PHOSPHATASE NUDJ"/>
    <property type="match status" value="1"/>
</dbReference>
<keyword evidence="3" id="KW-1185">Reference proteome</keyword>